<dbReference type="CDD" id="cd05466">
    <property type="entry name" value="PBP2_LTTR_substrate"/>
    <property type="match status" value="1"/>
</dbReference>
<dbReference type="EMBL" id="SPUM01000123">
    <property type="protein sequence ID" value="TFW29556.1"/>
    <property type="molecule type" value="Genomic_DNA"/>
</dbReference>
<evidence type="ECO:0000256" key="4">
    <source>
        <dbReference type="ARBA" id="ARBA00023163"/>
    </source>
</evidence>
<dbReference type="SUPFAM" id="SSF53850">
    <property type="entry name" value="Periplasmic binding protein-like II"/>
    <property type="match status" value="1"/>
</dbReference>
<protein>
    <submittedName>
        <fullName evidence="6">LysR family transcriptional regulator</fullName>
    </submittedName>
</protein>
<dbReference type="InterPro" id="IPR050950">
    <property type="entry name" value="HTH-type_LysR_regulators"/>
</dbReference>
<dbReference type="Proteomes" id="UP000297258">
    <property type="component" value="Unassembled WGS sequence"/>
</dbReference>
<dbReference type="PANTHER" id="PTHR30419">
    <property type="entry name" value="HTH-TYPE TRANSCRIPTIONAL REGULATOR YBHD"/>
    <property type="match status" value="1"/>
</dbReference>
<feature type="domain" description="HTH lysR-type" evidence="5">
    <location>
        <begin position="1"/>
        <end position="59"/>
    </location>
</feature>
<sequence length="299" mass="33468">MRHLQIYRFIAEVARHGSLRKTADRLHITPSALTRKIQDFEEELGTPVFERLPHGMRLNAAGELLLRHIQDQSADFERLRTQLSDLAGIRRGHIKLACAQAFIDSVLPDEIAAYRAQFPHVSFSVEVRDNLLGISALANYEADLALLIDPPPSADMRELLVKKQPLCAVVSRSHPLAHMESVRLRDAFKYPIAMPGQSLALRTLLDEAIYRHQLQPEVAVESGSLEFLRNFVLRESAVTFLATSAVPRADERLCARPVSTLDIDPIKVVLGQLRGRTLSIAAEKFAEQLSNHLSDLTGY</sequence>
<dbReference type="GO" id="GO:0003700">
    <property type="term" value="F:DNA-binding transcription factor activity"/>
    <property type="evidence" value="ECO:0007669"/>
    <property type="project" value="InterPro"/>
</dbReference>
<dbReference type="OrthoDB" id="8437302at2"/>
<evidence type="ECO:0000256" key="3">
    <source>
        <dbReference type="ARBA" id="ARBA00023125"/>
    </source>
</evidence>
<reference evidence="6 7" key="1">
    <citation type="submission" date="2019-03" db="EMBL/GenBank/DDBJ databases">
        <title>Draft genome of Massilia hortus sp. nov., a novel bacterial species of the Oxalobacteraceae family.</title>
        <authorList>
            <person name="Peta V."/>
            <person name="Raths R."/>
            <person name="Bucking H."/>
        </authorList>
    </citation>
    <scope>NUCLEOTIDE SEQUENCE [LARGE SCALE GENOMIC DNA]</scope>
    <source>
        <strain evidence="6 7">ONC3</strain>
    </source>
</reference>
<evidence type="ECO:0000256" key="2">
    <source>
        <dbReference type="ARBA" id="ARBA00023015"/>
    </source>
</evidence>
<keyword evidence="7" id="KW-1185">Reference proteome</keyword>
<dbReference type="InterPro" id="IPR036390">
    <property type="entry name" value="WH_DNA-bd_sf"/>
</dbReference>
<proteinExistence type="inferred from homology"/>
<comment type="similarity">
    <text evidence="1">Belongs to the LysR transcriptional regulatory family.</text>
</comment>
<dbReference type="GO" id="GO:0003677">
    <property type="term" value="F:DNA binding"/>
    <property type="evidence" value="ECO:0007669"/>
    <property type="project" value="UniProtKB-KW"/>
</dbReference>
<dbReference type="PROSITE" id="PS50931">
    <property type="entry name" value="HTH_LYSR"/>
    <property type="match status" value="1"/>
</dbReference>
<evidence type="ECO:0000313" key="6">
    <source>
        <dbReference type="EMBL" id="TFW29556.1"/>
    </source>
</evidence>
<accession>A0A4Y9SXU9</accession>
<dbReference type="Pfam" id="PF03466">
    <property type="entry name" value="LysR_substrate"/>
    <property type="match status" value="1"/>
</dbReference>
<dbReference type="RefSeq" id="WP_135191144.1">
    <property type="nucleotide sequence ID" value="NZ_SPUM01000123.1"/>
</dbReference>
<evidence type="ECO:0000259" key="5">
    <source>
        <dbReference type="PROSITE" id="PS50931"/>
    </source>
</evidence>
<dbReference type="Gene3D" id="1.10.10.10">
    <property type="entry name" value="Winged helix-like DNA-binding domain superfamily/Winged helix DNA-binding domain"/>
    <property type="match status" value="1"/>
</dbReference>
<dbReference type="Gene3D" id="3.40.190.290">
    <property type="match status" value="1"/>
</dbReference>
<gene>
    <name evidence="6" type="ORF">E4O92_18590</name>
</gene>
<organism evidence="6 7">
    <name type="scientific">Massilia horti</name>
    <dbReference type="NCBI Taxonomy" id="2562153"/>
    <lineage>
        <taxon>Bacteria</taxon>
        <taxon>Pseudomonadati</taxon>
        <taxon>Pseudomonadota</taxon>
        <taxon>Betaproteobacteria</taxon>
        <taxon>Burkholderiales</taxon>
        <taxon>Oxalobacteraceae</taxon>
        <taxon>Telluria group</taxon>
        <taxon>Massilia</taxon>
    </lineage>
</organism>
<dbReference type="InterPro" id="IPR000847">
    <property type="entry name" value="LysR_HTH_N"/>
</dbReference>
<dbReference type="SUPFAM" id="SSF46785">
    <property type="entry name" value="Winged helix' DNA-binding domain"/>
    <property type="match status" value="1"/>
</dbReference>
<evidence type="ECO:0000256" key="1">
    <source>
        <dbReference type="ARBA" id="ARBA00009437"/>
    </source>
</evidence>
<dbReference type="InterPro" id="IPR005119">
    <property type="entry name" value="LysR_subst-bd"/>
</dbReference>
<dbReference type="InterPro" id="IPR036388">
    <property type="entry name" value="WH-like_DNA-bd_sf"/>
</dbReference>
<keyword evidence="4" id="KW-0804">Transcription</keyword>
<keyword evidence="2" id="KW-0805">Transcription regulation</keyword>
<dbReference type="AlphaFoldDB" id="A0A4Y9SXU9"/>
<comment type="caution">
    <text evidence="6">The sequence shown here is derived from an EMBL/GenBank/DDBJ whole genome shotgun (WGS) entry which is preliminary data.</text>
</comment>
<dbReference type="GO" id="GO:0005829">
    <property type="term" value="C:cytosol"/>
    <property type="evidence" value="ECO:0007669"/>
    <property type="project" value="TreeGrafter"/>
</dbReference>
<evidence type="ECO:0000313" key="7">
    <source>
        <dbReference type="Proteomes" id="UP000297258"/>
    </source>
</evidence>
<keyword evidence="3" id="KW-0238">DNA-binding</keyword>
<dbReference type="Pfam" id="PF00126">
    <property type="entry name" value="HTH_1"/>
    <property type="match status" value="1"/>
</dbReference>
<name>A0A4Y9SXU9_9BURK</name>